<dbReference type="AlphaFoldDB" id="A0A6C0KUY9"/>
<proteinExistence type="predicted"/>
<reference evidence="2" key="1">
    <citation type="journal article" date="2020" name="Nature">
        <title>Giant virus diversity and host interactions through global metagenomics.</title>
        <authorList>
            <person name="Schulz F."/>
            <person name="Roux S."/>
            <person name="Paez-Espino D."/>
            <person name="Jungbluth S."/>
            <person name="Walsh D.A."/>
            <person name="Denef V.J."/>
            <person name="McMahon K.D."/>
            <person name="Konstantinidis K.T."/>
            <person name="Eloe-Fadrosh E.A."/>
            <person name="Kyrpides N.C."/>
            <person name="Woyke T."/>
        </authorList>
    </citation>
    <scope>NUCLEOTIDE SEQUENCE</scope>
    <source>
        <strain evidence="2">GVMAG-S-3300013094-109</strain>
    </source>
</reference>
<evidence type="ECO:0000259" key="1">
    <source>
        <dbReference type="Pfam" id="PF22740"/>
    </source>
</evidence>
<dbReference type="InterPro" id="IPR053931">
    <property type="entry name" value="RapZ_C"/>
</dbReference>
<accession>A0A6C0KUY9</accession>
<name>A0A6C0KUY9_9ZZZZ</name>
<organism evidence="2">
    <name type="scientific">viral metagenome</name>
    <dbReference type="NCBI Taxonomy" id="1070528"/>
    <lineage>
        <taxon>unclassified sequences</taxon>
        <taxon>metagenomes</taxon>
        <taxon>organismal metagenomes</taxon>
    </lineage>
</organism>
<dbReference type="Pfam" id="PF22740">
    <property type="entry name" value="PapZ_C"/>
    <property type="match status" value="1"/>
</dbReference>
<feature type="domain" description="RapZ C-terminal" evidence="1">
    <location>
        <begin position="68"/>
        <end position="163"/>
    </location>
</feature>
<protein>
    <recommendedName>
        <fullName evidence="1">RapZ C-terminal domain-containing protein</fullName>
    </recommendedName>
</protein>
<dbReference type="EMBL" id="MN740989">
    <property type="protein sequence ID" value="QHU21399.1"/>
    <property type="molecule type" value="Genomic_DNA"/>
</dbReference>
<evidence type="ECO:0000313" key="2">
    <source>
        <dbReference type="EMBL" id="QHU21399.1"/>
    </source>
</evidence>
<sequence length="177" mass="21023">MNIIKNELKINKKSQSSKKVKLIYDFYENDIVYAYDGFTPETKIDNDSDYNKILLDSIKDIMYNKNRNLTIYSWGILKHDEPKCEISFDLTKFTTKTNIKYVKLFDGRDPEIQHSIIQHPLFTELLKKIIEEIETNNPTEISFFCNHGKHRSVGWTEILKKYYYPNSIIKHSNFVLL</sequence>